<dbReference type="AlphaFoldDB" id="A0A9D7TBP1"/>
<feature type="compositionally biased region" description="Polar residues" evidence="1">
    <location>
        <begin position="55"/>
        <end position="67"/>
    </location>
</feature>
<accession>A0A9D7TBP1</accession>
<evidence type="ECO:0000256" key="1">
    <source>
        <dbReference type="SAM" id="MobiDB-lite"/>
    </source>
</evidence>
<organism evidence="2 3">
    <name type="scientific">Candidatus Phosphoribacter hodrii</name>
    <dbReference type="NCBI Taxonomy" id="2953743"/>
    <lineage>
        <taxon>Bacteria</taxon>
        <taxon>Bacillati</taxon>
        <taxon>Actinomycetota</taxon>
        <taxon>Actinomycetes</taxon>
        <taxon>Micrococcales</taxon>
        <taxon>Dermatophilaceae</taxon>
        <taxon>Candidatus Phosphoribacter</taxon>
    </lineage>
</organism>
<feature type="compositionally biased region" description="Basic and acidic residues" evidence="1">
    <location>
        <begin position="8"/>
        <end position="26"/>
    </location>
</feature>
<name>A0A9D7TBP1_9MICO</name>
<evidence type="ECO:0000313" key="2">
    <source>
        <dbReference type="EMBL" id="MBL0003458.1"/>
    </source>
</evidence>
<feature type="compositionally biased region" description="Low complexity" evidence="1">
    <location>
        <begin position="30"/>
        <end position="44"/>
    </location>
</feature>
<sequence>MTNATGHGPDHAGHDHDHAGHGDDRRARRATSTGTVKGTTKSTGRSAASVGDSGTGTAMVTGITTPQ</sequence>
<dbReference type="EMBL" id="JADKGK010000012">
    <property type="protein sequence ID" value="MBL0003458.1"/>
    <property type="molecule type" value="Genomic_DNA"/>
</dbReference>
<protein>
    <submittedName>
        <fullName evidence="2">Uncharacterized protein</fullName>
    </submittedName>
</protein>
<feature type="region of interest" description="Disordered" evidence="1">
    <location>
        <begin position="1"/>
        <end position="67"/>
    </location>
</feature>
<gene>
    <name evidence="2" type="ORF">IPP00_05560</name>
</gene>
<proteinExistence type="predicted"/>
<reference evidence="2" key="1">
    <citation type="submission" date="2020-10" db="EMBL/GenBank/DDBJ databases">
        <title>Connecting structure to function with the recovery of over 1000 high-quality activated sludge metagenome-assembled genomes encoding full-length rRNA genes using long-read sequencing.</title>
        <authorList>
            <person name="Singleton C.M."/>
            <person name="Petriglieri F."/>
            <person name="Kristensen J.M."/>
            <person name="Kirkegaard R.H."/>
            <person name="Michaelsen T.Y."/>
            <person name="Andersen M.H."/>
            <person name="Karst S.M."/>
            <person name="Dueholm M.S."/>
            <person name="Nielsen P.H."/>
            <person name="Albertsen M."/>
        </authorList>
    </citation>
    <scope>NUCLEOTIDE SEQUENCE</scope>
    <source>
        <strain evidence="2">Ribe_18-Q3-R11-54_MAXAC.001</strain>
    </source>
</reference>
<dbReference type="Proteomes" id="UP000886632">
    <property type="component" value="Unassembled WGS sequence"/>
</dbReference>
<comment type="caution">
    <text evidence="2">The sequence shown here is derived from an EMBL/GenBank/DDBJ whole genome shotgun (WGS) entry which is preliminary data.</text>
</comment>
<evidence type="ECO:0000313" key="3">
    <source>
        <dbReference type="Proteomes" id="UP000886632"/>
    </source>
</evidence>